<proteinExistence type="inferred from homology"/>
<dbReference type="InterPro" id="IPR020843">
    <property type="entry name" value="ER"/>
</dbReference>
<name>A0ABP4TE84_9MICO</name>
<sequence length="368" mass="38457">MTLTINSVVLRAPNDPFSLERVRMAEPGPSQVLVKIAGTGLCHTDLRTRDPEVWNVTGPIIPGHEGAGIVTKVGSAVTDLHPGDAVIMSFASCGRCTNCLRGSPGYCDHFEAMNLTGLSQGNRPPAEAVSDGLPLADRWFGQSSFAEYAVVEDRAAVRVDAGLPLALLAPLACSVQTGVGSVFHEMDVRPGHSVAVFGVGAVGLAGVVAAKLCGATEIVAVDRDAHRLSLARELGATRTVEGGDDLDDRVRAGGPGMHWTLETTAAPPLLTAAIQVLRRPGGAVLVGAGGRLSVTPRALAGRRVTFCFEGSAVPQVFIPQLVAMWQRGDLPLEKIVECYDLSDINRAEADMASGRVVKPVLVPSTGAH</sequence>
<dbReference type="Gene3D" id="3.40.50.720">
    <property type="entry name" value="NAD(P)-binding Rossmann-like Domain"/>
    <property type="match status" value="1"/>
</dbReference>
<evidence type="ECO:0000256" key="3">
    <source>
        <dbReference type="ARBA" id="ARBA00022723"/>
    </source>
</evidence>
<comment type="cofactor">
    <cofactor evidence="1 6">
        <name>Zn(2+)</name>
        <dbReference type="ChEBI" id="CHEBI:29105"/>
    </cofactor>
</comment>
<keyword evidence="3 6" id="KW-0479">Metal-binding</keyword>
<dbReference type="SMART" id="SM00829">
    <property type="entry name" value="PKS_ER"/>
    <property type="match status" value="1"/>
</dbReference>
<dbReference type="InterPro" id="IPR002328">
    <property type="entry name" value="ADH_Zn_CS"/>
</dbReference>
<reference evidence="9" key="1">
    <citation type="journal article" date="2019" name="Int. J. Syst. Evol. Microbiol.">
        <title>The Global Catalogue of Microorganisms (GCM) 10K type strain sequencing project: providing services to taxonomists for standard genome sequencing and annotation.</title>
        <authorList>
            <consortium name="The Broad Institute Genomics Platform"/>
            <consortium name="The Broad Institute Genome Sequencing Center for Infectious Disease"/>
            <person name="Wu L."/>
            <person name="Ma J."/>
        </authorList>
    </citation>
    <scope>NUCLEOTIDE SEQUENCE [LARGE SCALE GENOMIC DNA]</scope>
    <source>
        <strain evidence="9">JCM 15575</strain>
    </source>
</reference>
<protein>
    <submittedName>
        <fullName evidence="8">NAD(P)-dependent alcohol dehydrogenase</fullName>
    </submittedName>
</protein>
<comment type="caution">
    <text evidence="8">The sequence shown here is derived from an EMBL/GenBank/DDBJ whole genome shotgun (WGS) entry which is preliminary data.</text>
</comment>
<dbReference type="Pfam" id="PF00107">
    <property type="entry name" value="ADH_zinc_N"/>
    <property type="match status" value="1"/>
</dbReference>
<accession>A0ABP4TE84</accession>
<organism evidence="8 9">
    <name type="scientific">Microbacterium lacus</name>
    <dbReference type="NCBI Taxonomy" id="415217"/>
    <lineage>
        <taxon>Bacteria</taxon>
        <taxon>Bacillati</taxon>
        <taxon>Actinomycetota</taxon>
        <taxon>Actinomycetes</taxon>
        <taxon>Micrococcales</taxon>
        <taxon>Microbacteriaceae</taxon>
        <taxon>Microbacterium</taxon>
    </lineage>
</organism>
<dbReference type="RefSeq" id="WP_344056107.1">
    <property type="nucleotide sequence ID" value="NZ_BAAAPK010000004.1"/>
</dbReference>
<evidence type="ECO:0000256" key="5">
    <source>
        <dbReference type="ARBA" id="ARBA00023002"/>
    </source>
</evidence>
<dbReference type="InterPro" id="IPR036291">
    <property type="entry name" value="NAD(P)-bd_dom_sf"/>
</dbReference>
<dbReference type="SUPFAM" id="SSF51735">
    <property type="entry name" value="NAD(P)-binding Rossmann-fold domains"/>
    <property type="match status" value="1"/>
</dbReference>
<evidence type="ECO:0000313" key="9">
    <source>
        <dbReference type="Proteomes" id="UP001500596"/>
    </source>
</evidence>
<keyword evidence="5" id="KW-0560">Oxidoreductase</keyword>
<dbReference type="SUPFAM" id="SSF50129">
    <property type="entry name" value="GroES-like"/>
    <property type="match status" value="1"/>
</dbReference>
<evidence type="ECO:0000256" key="6">
    <source>
        <dbReference type="RuleBase" id="RU361277"/>
    </source>
</evidence>
<comment type="similarity">
    <text evidence="2 6">Belongs to the zinc-containing alcohol dehydrogenase family.</text>
</comment>
<dbReference type="PROSITE" id="PS00059">
    <property type="entry name" value="ADH_ZINC"/>
    <property type="match status" value="1"/>
</dbReference>
<dbReference type="Gene3D" id="3.90.180.10">
    <property type="entry name" value="Medium-chain alcohol dehydrogenases, catalytic domain"/>
    <property type="match status" value="1"/>
</dbReference>
<evidence type="ECO:0000259" key="7">
    <source>
        <dbReference type="SMART" id="SM00829"/>
    </source>
</evidence>
<dbReference type="InterPro" id="IPR011032">
    <property type="entry name" value="GroES-like_sf"/>
</dbReference>
<dbReference type="PANTHER" id="PTHR43350">
    <property type="entry name" value="NAD-DEPENDENT ALCOHOL DEHYDROGENASE"/>
    <property type="match status" value="1"/>
</dbReference>
<evidence type="ECO:0000256" key="4">
    <source>
        <dbReference type="ARBA" id="ARBA00022833"/>
    </source>
</evidence>
<dbReference type="PANTHER" id="PTHR43350:SF21">
    <property type="entry name" value="S-NITROSOMYCOTHIOL REDUCTASE MSCR"/>
    <property type="match status" value="1"/>
</dbReference>
<dbReference type="Proteomes" id="UP001500596">
    <property type="component" value="Unassembled WGS sequence"/>
</dbReference>
<evidence type="ECO:0000256" key="1">
    <source>
        <dbReference type="ARBA" id="ARBA00001947"/>
    </source>
</evidence>
<gene>
    <name evidence="8" type="ORF">GCM10009807_32860</name>
</gene>
<feature type="domain" description="Enoyl reductase (ER)" evidence="7">
    <location>
        <begin position="12"/>
        <end position="361"/>
    </location>
</feature>
<keyword evidence="4 6" id="KW-0862">Zinc</keyword>
<evidence type="ECO:0000313" key="8">
    <source>
        <dbReference type="EMBL" id="GAA1686658.1"/>
    </source>
</evidence>
<dbReference type="InterPro" id="IPR013149">
    <property type="entry name" value="ADH-like_C"/>
</dbReference>
<dbReference type="Pfam" id="PF08240">
    <property type="entry name" value="ADH_N"/>
    <property type="match status" value="1"/>
</dbReference>
<evidence type="ECO:0000256" key="2">
    <source>
        <dbReference type="ARBA" id="ARBA00008072"/>
    </source>
</evidence>
<dbReference type="InterPro" id="IPR013154">
    <property type="entry name" value="ADH-like_N"/>
</dbReference>
<keyword evidence="9" id="KW-1185">Reference proteome</keyword>
<dbReference type="EMBL" id="BAAAPK010000004">
    <property type="protein sequence ID" value="GAA1686658.1"/>
    <property type="molecule type" value="Genomic_DNA"/>
</dbReference>